<keyword evidence="1" id="KW-0813">Transport</keyword>
<dbReference type="AlphaFoldDB" id="A0AAU9EIW6"/>
<keyword evidence="2" id="KW-0004">4Fe-4S</keyword>
<keyword evidence="6" id="KW-0411">Iron-sulfur</keyword>
<dbReference type="CDD" id="cd10550">
    <property type="entry name" value="DMSOR_beta_like"/>
    <property type="match status" value="1"/>
</dbReference>
<name>A0AAU9EIW6_9BACT</name>
<dbReference type="PANTHER" id="PTHR42859:SF10">
    <property type="entry name" value="DIMETHYLSULFOXIDE REDUCTASE CHAIN B"/>
    <property type="match status" value="1"/>
</dbReference>
<evidence type="ECO:0000256" key="5">
    <source>
        <dbReference type="ARBA" id="ARBA00023004"/>
    </source>
</evidence>
<dbReference type="Pfam" id="PF13247">
    <property type="entry name" value="Fer4_11"/>
    <property type="match status" value="1"/>
</dbReference>
<organism evidence="8 9">
    <name type="scientific">Desulfoferula mesophila</name>
    <dbReference type="NCBI Taxonomy" id="3058419"/>
    <lineage>
        <taxon>Bacteria</taxon>
        <taxon>Pseudomonadati</taxon>
        <taxon>Thermodesulfobacteriota</taxon>
        <taxon>Desulfarculia</taxon>
        <taxon>Desulfarculales</taxon>
        <taxon>Desulfarculaceae</taxon>
        <taxon>Desulfoferula</taxon>
    </lineage>
</organism>
<evidence type="ECO:0000256" key="3">
    <source>
        <dbReference type="ARBA" id="ARBA00022723"/>
    </source>
</evidence>
<evidence type="ECO:0000256" key="4">
    <source>
        <dbReference type="ARBA" id="ARBA00022982"/>
    </source>
</evidence>
<reference evidence="9" key="1">
    <citation type="journal article" date="2023" name="Arch. Microbiol.">
        <title>Desulfoferula mesophilus gen. nov. sp. nov., a mesophilic sulfate-reducing bacterium isolated from a brackish lake sediment.</title>
        <authorList>
            <person name="Watanabe T."/>
            <person name="Yabe T."/>
            <person name="Tsuji J.M."/>
            <person name="Fukui M."/>
        </authorList>
    </citation>
    <scope>NUCLEOTIDE SEQUENCE [LARGE SCALE GENOMIC DNA]</scope>
    <source>
        <strain evidence="9">12FAK</strain>
    </source>
</reference>
<evidence type="ECO:0000313" key="9">
    <source>
        <dbReference type="Proteomes" id="UP001366166"/>
    </source>
</evidence>
<dbReference type="PROSITE" id="PS00198">
    <property type="entry name" value="4FE4S_FER_1"/>
    <property type="match status" value="1"/>
</dbReference>
<dbReference type="Pfam" id="PF12800">
    <property type="entry name" value="Fer4_4"/>
    <property type="match status" value="1"/>
</dbReference>
<evidence type="ECO:0000259" key="7">
    <source>
        <dbReference type="PROSITE" id="PS51379"/>
    </source>
</evidence>
<evidence type="ECO:0000313" key="8">
    <source>
        <dbReference type="EMBL" id="BEQ15935.1"/>
    </source>
</evidence>
<gene>
    <name evidence="8" type="ORF">FAK_30010</name>
</gene>
<accession>A0AAU9EIW6</accession>
<dbReference type="PANTHER" id="PTHR42859">
    <property type="entry name" value="OXIDOREDUCTASE"/>
    <property type="match status" value="1"/>
</dbReference>
<dbReference type="InterPro" id="IPR017900">
    <property type="entry name" value="4Fe4S_Fe_S_CS"/>
</dbReference>
<feature type="domain" description="4Fe-4S ferredoxin-type" evidence="7">
    <location>
        <begin position="77"/>
        <end position="106"/>
    </location>
</feature>
<dbReference type="RefSeq" id="WP_338601072.1">
    <property type="nucleotide sequence ID" value="NZ_AP028679.1"/>
</dbReference>
<dbReference type="InterPro" id="IPR017896">
    <property type="entry name" value="4Fe4S_Fe-S-bd"/>
</dbReference>
<dbReference type="GO" id="GO:0051539">
    <property type="term" value="F:4 iron, 4 sulfur cluster binding"/>
    <property type="evidence" value="ECO:0007669"/>
    <property type="project" value="UniProtKB-KW"/>
</dbReference>
<dbReference type="Gene3D" id="3.30.70.20">
    <property type="match status" value="2"/>
</dbReference>
<dbReference type="GO" id="GO:0046872">
    <property type="term" value="F:metal ion binding"/>
    <property type="evidence" value="ECO:0007669"/>
    <property type="project" value="UniProtKB-KW"/>
</dbReference>
<evidence type="ECO:0000256" key="1">
    <source>
        <dbReference type="ARBA" id="ARBA00022448"/>
    </source>
</evidence>
<keyword evidence="9" id="KW-1185">Reference proteome</keyword>
<protein>
    <submittedName>
        <fullName evidence="8">Electron transporter</fullName>
    </submittedName>
</protein>
<dbReference type="EMBL" id="AP028679">
    <property type="protein sequence ID" value="BEQ15935.1"/>
    <property type="molecule type" value="Genomic_DNA"/>
</dbReference>
<dbReference type="PROSITE" id="PS51379">
    <property type="entry name" value="4FE4S_FER_2"/>
    <property type="match status" value="3"/>
</dbReference>
<feature type="domain" description="4Fe-4S ferredoxin-type" evidence="7">
    <location>
        <begin position="2"/>
        <end position="35"/>
    </location>
</feature>
<dbReference type="KEGG" id="dmp:FAK_30010"/>
<evidence type="ECO:0000256" key="6">
    <source>
        <dbReference type="ARBA" id="ARBA00023014"/>
    </source>
</evidence>
<keyword evidence="4" id="KW-0249">Electron transport</keyword>
<dbReference type="InterPro" id="IPR050294">
    <property type="entry name" value="RnfB_subfamily"/>
</dbReference>
<proteinExistence type="predicted"/>
<feature type="domain" description="4Fe-4S ferredoxin-type" evidence="7">
    <location>
        <begin position="44"/>
        <end position="75"/>
    </location>
</feature>
<evidence type="ECO:0000256" key="2">
    <source>
        <dbReference type="ARBA" id="ARBA00022485"/>
    </source>
</evidence>
<keyword evidence="5" id="KW-0408">Iron</keyword>
<sequence length="160" mass="17241">MKKILLADMDKCNGCELCVDACSMSHGGFCSLSNSRIRILREEPTAQFAPLMCEQCGEHPCQDACPVKAIVFDPELSLLTVDPELCVACGDCVEACPYQGIFLGEETALKCDLCGGDPACAGLCHTGALRVVEVSPQTVASGLDRKQAKLHFIERNRHAH</sequence>
<keyword evidence="3" id="KW-0479">Metal-binding</keyword>
<dbReference type="Proteomes" id="UP001366166">
    <property type="component" value="Chromosome"/>
</dbReference>
<dbReference type="SUPFAM" id="SSF54862">
    <property type="entry name" value="4Fe-4S ferredoxins"/>
    <property type="match status" value="1"/>
</dbReference>